<dbReference type="InterPro" id="IPR013785">
    <property type="entry name" value="Aldolase_TIM"/>
</dbReference>
<comment type="cofactor">
    <cofactor evidence="2 16">
        <name>FMN</name>
        <dbReference type="ChEBI" id="CHEBI:58210"/>
    </cofactor>
</comment>
<dbReference type="SUPFAM" id="SSF51395">
    <property type="entry name" value="FMN-linked oxidoreductases"/>
    <property type="match status" value="1"/>
</dbReference>
<dbReference type="InterPro" id="IPR012135">
    <property type="entry name" value="Dihydroorotate_DH_1_2"/>
</dbReference>
<dbReference type="NCBIfam" id="NF002702">
    <property type="entry name" value="PRK02506.1"/>
    <property type="match status" value="1"/>
</dbReference>
<gene>
    <name evidence="18" type="ORF">ADEAN_000010400</name>
</gene>
<evidence type="ECO:0000256" key="12">
    <source>
        <dbReference type="ARBA" id="ARBA00022975"/>
    </source>
</evidence>
<dbReference type="GO" id="GO:0044205">
    <property type="term" value="P:'de novo' UMP biosynthetic process"/>
    <property type="evidence" value="ECO:0007669"/>
    <property type="project" value="UniProtKB-UniPathway"/>
</dbReference>
<dbReference type="InterPro" id="IPR005720">
    <property type="entry name" value="Dihydroorotate_DH_cat"/>
</dbReference>
<dbReference type="Pfam" id="PF01180">
    <property type="entry name" value="DHO_dh"/>
    <property type="match status" value="1"/>
</dbReference>
<dbReference type="Gene3D" id="3.20.20.70">
    <property type="entry name" value="Aldolase class I"/>
    <property type="match status" value="1"/>
</dbReference>
<evidence type="ECO:0000256" key="9">
    <source>
        <dbReference type="ARBA" id="ARBA00022490"/>
    </source>
</evidence>
<keyword evidence="9 16" id="KW-0963">Cytoplasm</keyword>
<dbReference type="FunFam" id="3.20.20.70:FF:000027">
    <property type="entry name" value="Dihydropyrimidine dehydrogenase [NADP(+)]"/>
    <property type="match status" value="1"/>
</dbReference>
<keyword evidence="19" id="KW-1185">Reference proteome</keyword>
<dbReference type="PANTHER" id="PTHR48109:SF1">
    <property type="entry name" value="DIHYDROOROTATE DEHYDROGENASE (FUMARATE)"/>
    <property type="match status" value="1"/>
</dbReference>
<keyword evidence="12 16" id="KW-0665">Pyrimidine biosynthesis</keyword>
<evidence type="ECO:0000256" key="4">
    <source>
        <dbReference type="ARBA" id="ARBA00004725"/>
    </source>
</evidence>
<evidence type="ECO:0000256" key="7">
    <source>
        <dbReference type="ARBA" id="ARBA00011911"/>
    </source>
</evidence>
<dbReference type="InterPro" id="IPR033886">
    <property type="entry name" value="DHOD_1A"/>
</dbReference>
<protein>
    <recommendedName>
        <fullName evidence="8 16">Dihydroorotate dehydrogenase (fumarate)</fullName>
        <ecNumber evidence="7 16">1.3.98.1</ecNumber>
    </recommendedName>
    <alternativeName>
        <fullName evidence="14 16">Dihydroorotate oxidase</fullName>
    </alternativeName>
</protein>
<comment type="subunit">
    <text evidence="6 16">Homodimer.</text>
</comment>
<name>S9VM35_9TRYP</name>
<evidence type="ECO:0000256" key="1">
    <source>
        <dbReference type="ARBA" id="ARBA00001694"/>
    </source>
</evidence>
<accession>S9VM35</accession>
<comment type="function">
    <text evidence="15">Catalyzes the conversion of dihydroorotate to orotate with fumarate as the electron acceptor. Molecular oxygen can replace fumarate in vitro.</text>
</comment>
<dbReference type="VEuPathDB" id="TriTrypDB:ADEAN_000010400"/>
<keyword evidence="10 16" id="KW-0285">Flavoprotein</keyword>
<feature type="domain" description="Dihydroorotate dehydrogenase catalytic" evidence="17">
    <location>
        <begin position="3"/>
        <end position="294"/>
    </location>
</feature>
<keyword evidence="11 16" id="KW-0288">FMN</keyword>
<evidence type="ECO:0000256" key="5">
    <source>
        <dbReference type="ARBA" id="ARBA00008008"/>
    </source>
</evidence>
<evidence type="ECO:0000256" key="14">
    <source>
        <dbReference type="ARBA" id="ARBA00031623"/>
    </source>
</evidence>
<dbReference type="PANTHER" id="PTHR48109">
    <property type="entry name" value="DIHYDROOROTATE DEHYDROGENASE (QUINONE), MITOCHONDRIAL-RELATED"/>
    <property type="match status" value="1"/>
</dbReference>
<evidence type="ECO:0000256" key="2">
    <source>
        <dbReference type="ARBA" id="ARBA00001917"/>
    </source>
</evidence>
<evidence type="ECO:0000256" key="8">
    <source>
        <dbReference type="ARBA" id="ARBA00021374"/>
    </source>
</evidence>
<evidence type="ECO:0000256" key="15">
    <source>
        <dbReference type="ARBA" id="ARBA00058668"/>
    </source>
</evidence>
<organism evidence="18 19">
    <name type="scientific">Angomonas deanei</name>
    <dbReference type="NCBI Taxonomy" id="59799"/>
    <lineage>
        <taxon>Eukaryota</taxon>
        <taxon>Discoba</taxon>
        <taxon>Euglenozoa</taxon>
        <taxon>Kinetoplastea</taxon>
        <taxon>Metakinetoplastina</taxon>
        <taxon>Trypanosomatida</taxon>
        <taxon>Trypanosomatidae</taxon>
        <taxon>Strigomonadinae</taxon>
        <taxon>Angomonas</taxon>
    </lineage>
</organism>
<dbReference type="Proteomes" id="UP000515908">
    <property type="component" value="Chromosome 01"/>
</dbReference>
<sequence length="314" mass="34207">MSLEVNILNQRFENPFMNAAGVMCTSTEDLQKLTASASGSLITKSCTPALREGNPEPRYKMLPLGSINSMGLPNLGFDFYLDYVTSTHDYSKKPLFFSMSGLSVEQNVEMCSKLKEIAAEKSVILELNLSCPNVPGKPQIAYDFDDMRKYLQAVSDAYQRPFGVKMPPYFDMAHFDSAAAVLNDFELVHFITCINSVGNALVVDVETESVVIKPKNGFGGLGGEYVLPTALANVNAFFTRCPSKLVFGCGGVSKGEDAFAHILAGASMVQVGTALHSEGEGIFARLIGELKEVMSRKGYTTLDEFRGKLKVIDN</sequence>
<dbReference type="InterPro" id="IPR050074">
    <property type="entry name" value="DHO_dehydrogenase"/>
</dbReference>
<dbReference type="EC" id="1.3.98.1" evidence="7 16"/>
<dbReference type="PIRSF" id="PIRSF000164">
    <property type="entry name" value="DHO_oxidase"/>
    <property type="match status" value="1"/>
</dbReference>
<proteinExistence type="inferred from homology"/>
<comment type="pathway">
    <text evidence="4 16">Pyrimidine metabolism; UMP biosynthesis via de novo pathway.</text>
</comment>
<dbReference type="GO" id="GO:0006207">
    <property type="term" value="P:'de novo' pyrimidine nucleobase biosynthetic process"/>
    <property type="evidence" value="ECO:0007669"/>
    <property type="project" value="TreeGrafter"/>
</dbReference>
<evidence type="ECO:0000259" key="17">
    <source>
        <dbReference type="Pfam" id="PF01180"/>
    </source>
</evidence>
<dbReference type="AlphaFoldDB" id="S9VM35"/>
<evidence type="ECO:0000256" key="6">
    <source>
        <dbReference type="ARBA" id="ARBA00011738"/>
    </source>
</evidence>
<evidence type="ECO:0000313" key="19">
    <source>
        <dbReference type="Proteomes" id="UP000515908"/>
    </source>
</evidence>
<dbReference type="OrthoDB" id="14784at2759"/>
<dbReference type="GO" id="GO:1990663">
    <property type="term" value="F:dihydroorotate dehydrogenase (fumarate) activity"/>
    <property type="evidence" value="ECO:0007669"/>
    <property type="project" value="UniProtKB-EC"/>
</dbReference>
<dbReference type="CDD" id="cd04741">
    <property type="entry name" value="DHOD_1A_like"/>
    <property type="match status" value="1"/>
</dbReference>
<comment type="catalytic activity">
    <reaction evidence="1 16">
        <text>(S)-dihydroorotate + fumarate = orotate + succinate</text>
        <dbReference type="Rhea" id="RHEA:30059"/>
        <dbReference type="ChEBI" id="CHEBI:29806"/>
        <dbReference type="ChEBI" id="CHEBI:30031"/>
        <dbReference type="ChEBI" id="CHEBI:30839"/>
        <dbReference type="ChEBI" id="CHEBI:30864"/>
        <dbReference type="EC" id="1.3.98.1"/>
    </reaction>
</comment>
<dbReference type="UniPathway" id="UPA00070"/>
<comment type="subcellular location">
    <subcellularLocation>
        <location evidence="3 16">Cytoplasm</location>
    </subcellularLocation>
</comment>
<dbReference type="EMBL" id="LR877145">
    <property type="protein sequence ID" value="CAD2212692.1"/>
    <property type="molecule type" value="Genomic_DNA"/>
</dbReference>
<evidence type="ECO:0000256" key="10">
    <source>
        <dbReference type="ARBA" id="ARBA00022630"/>
    </source>
</evidence>
<evidence type="ECO:0000256" key="16">
    <source>
        <dbReference type="RuleBase" id="RU364042"/>
    </source>
</evidence>
<evidence type="ECO:0000256" key="13">
    <source>
        <dbReference type="ARBA" id="ARBA00023002"/>
    </source>
</evidence>
<evidence type="ECO:0000256" key="3">
    <source>
        <dbReference type="ARBA" id="ARBA00004496"/>
    </source>
</evidence>
<reference evidence="18 19" key="1">
    <citation type="submission" date="2020-08" db="EMBL/GenBank/DDBJ databases">
        <authorList>
            <person name="Newling K."/>
            <person name="Davey J."/>
            <person name="Forrester S."/>
        </authorList>
    </citation>
    <scope>NUCLEOTIDE SEQUENCE [LARGE SCALE GENOMIC DNA]</scope>
    <source>
        <strain evidence="19">Crithidia deanei Carvalho (ATCC PRA-265)</strain>
    </source>
</reference>
<evidence type="ECO:0000256" key="11">
    <source>
        <dbReference type="ARBA" id="ARBA00022643"/>
    </source>
</evidence>
<dbReference type="GO" id="GO:0005737">
    <property type="term" value="C:cytoplasm"/>
    <property type="evidence" value="ECO:0007669"/>
    <property type="project" value="UniProtKB-SubCell"/>
</dbReference>
<keyword evidence="13 16" id="KW-0560">Oxidoreductase</keyword>
<evidence type="ECO:0000313" key="18">
    <source>
        <dbReference type="EMBL" id="CAD2212692.1"/>
    </source>
</evidence>
<comment type="similarity">
    <text evidence="5 16">Belongs to the dihydroorotate dehydrogenase family. Type 1 subfamily.</text>
</comment>